<dbReference type="InterPro" id="IPR043133">
    <property type="entry name" value="GTP-CH-I_C/QueF"/>
</dbReference>
<dbReference type="GO" id="GO:0006760">
    <property type="term" value="P:folic acid-containing compound metabolic process"/>
    <property type="evidence" value="ECO:0007669"/>
    <property type="project" value="InterPro"/>
</dbReference>
<name>A0A2Z2LEV0_9RICK</name>
<dbReference type="Pfam" id="PF02152">
    <property type="entry name" value="FolB"/>
    <property type="match status" value="1"/>
</dbReference>
<proteinExistence type="predicted"/>
<organism evidence="2 3">
    <name type="scientific">Anaplasma ovis str. Haibei</name>
    <dbReference type="NCBI Taxonomy" id="1248439"/>
    <lineage>
        <taxon>Bacteria</taxon>
        <taxon>Pseudomonadati</taxon>
        <taxon>Pseudomonadota</taxon>
        <taxon>Alphaproteobacteria</taxon>
        <taxon>Rickettsiales</taxon>
        <taxon>Anaplasmataceae</taxon>
        <taxon>Anaplasma</taxon>
    </lineage>
</organism>
<evidence type="ECO:0000313" key="3">
    <source>
        <dbReference type="Proteomes" id="UP000259762"/>
    </source>
</evidence>
<reference evidence="3" key="1">
    <citation type="submission" date="2018-06" db="EMBL/GenBank/DDBJ databases">
        <title>The Anaplasma ovis genome reveals a high proportion of pseudogenes.</title>
        <authorList>
            <person name="Liu Z."/>
            <person name="Peasley A.M."/>
            <person name="Yang J."/>
            <person name="Li Y."/>
            <person name="Guan G."/>
            <person name="Luo J."/>
            <person name="Yin H."/>
            <person name="Brayton K.A."/>
        </authorList>
    </citation>
    <scope>NUCLEOTIDE SEQUENCE [LARGE SCALE GENOMIC DNA]</scope>
    <source>
        <strain evidence="3">Haibei</strain>
    </source>
</reference>
<protein>
    <submittedName>
        <fullName evidence="2">Dienelactone hydrolase</fullName>
    </submittedName>
</protein>
<sequence>MVFRLSIAGLSVYTRIGVYDWEKALKQKVLVDVSLSYSAKSDIICYSRLKKLVAGAFEAHGRELLEDAAKDLIGCIVREYPVVSECIVELSKPATSSMQDRGTSVAVIWRAGDLLGT</sequence>
<dbReference type="GO" id="GO:0016787">
    <property type="term" value="F:hydrolase activity"/>
    <property type="evidence" value="ECO:0007669"/>
    <property type="project" value="UniProtKB-KW"/>
</dbReference>
<dbReference type="InterPro" id="IPR006157">
    <property type="entry name" value="FolB_dom"/>
</dbReference>
<dbReference type="OrthoDB" id="9810587at2"/>
<dbReference type="RefSeq" id="WP_075138922.1">
    <property type="nucleotide sequence ID" value="NZ_CP015994.1"/>
</dbReference>
<evidence type="ECO:0000313" key="2">
    <source>
        <dbReference type="EMBL" id="ASI47642.1"/>
    </source>
</evidence>
<dbReference type="NCBIfam" id="TIGR00526">
    <property type="entry name" value="folB_dom"/>
    <property type="match status" value="1"/>
</dbReference>
<dbReference type="EMBL" id="CP015994">
    <property type="protein sequence ID" value="ASI47642.1"/>
    <property type="molecule type" value="Genomic_DNA"/>
</dbReference>
<keyword evidence="2" id="KW-0378">Hydrolase</keyword>
<dbReference type="AlphaFoldDB" id="A0A2Z2LEV0"/>
<dbReference type="SMART" id="SM00905">
    <property type="entry name" value="FolB"/>
    <property type="match status" value="1"/>
</dbReference>
<dbReference type="KEGG" id="aoh:AOV_01960"/>
<dbReference type="Proteomes" id="UP000259762">
    <property type="component" value="Chromosome"/>
</dbReference>
<accession>A0A2Z2LEV0</accession>
<evidence type="ECO:0000259" key="1">
    <source>
        <dbReference type="SMART" id="SM00905"/>
    </source>
</evidence>
<gene>
    <name evidence="2" type="ORF">AOV_01960</name>
</gene>
<dbReference type="GO" id="GO:0004150">
    <property type="term" value="F:dihydroneopterin aldolase activity"/>
    <property type="evidence" value="ECO:0007669"/>
    <property type="project" value="InterPro"/>
</dbReference>
<keyword evidence="3" id="KW-1185">Reference proteome</keyword>
<reference evidence="2 3" key="2">
    <citation type="journal article" date="2019" name="BMC Genomics">
        <title>The Anaplasma ovis genome reveals a high proportion of pseudogenes.</title>
        <authorList>
            <person name="Liu Z."/>
            <person name="Peasley A.M."/>
            <person name="Yang J."/>
            <person name="Li Y."/>
            <person name="Guan G."/>
            <person name="Luo J."/>
            <person name="Yin H."/>
            <person name="Brayton K.A."/>
        </authorList>
    </citation>
    <scope>NUCLEOTIDE SEQUENCE [LARGE SCALE GENOMIC DNA]</scope>
    <source>
        <strain evidence="2 3">Haibei</strain>
    </source>
</reference>
<dbReference type="Gene3D" id="3.30.1130.10">
    <property type="match status" value="1"/>
</dbReference>
<dbReference type="SUPFAM" id="SSF55620">
    <property type="entry name" value="Tetrahydrobiopterin biosynthesis enzymes-like"/>
    <property type="match status" value="1"/>
</dbReference>
<feature type="domain" description="Dihydroneopterin aldolase/epimerase" evidence="1">
    <location>
        <begin position="5"/>
        <end position="109"/>
    </location>
</feature>